<proteinExistence type="predicted"/>
<organism evidence="1 2">
    <name type="scientific">Methanoculleus chikugoensis</name>
    <dbReference type="NCBI Taxonomy" id="118126"/>
    <lineage>
        <taxon>Archaea</taxon>
        <taxon>Methanobacteriati</taxon>
        <taxon>Methanobacteriota</taxon>
        <taxon>Stenosarchaea group</taxon>
        <taxon>Methanomicrobia</taxon>
        <taxon>Methanomicrobiales</taxon>
        <taxon>Methanomicrobiaceae</taxon>
        <taxon>Methanoculleus</taxon>
    </lineage>
</organism>
<dbReference type="InterPro" id="IPR004155">
    <property type="entry name" value="PBS_lyase_HEAT"/>
</dbReference>
<evidence type="ECO:0008006" key="3">
    <source>
        <dbReference type="Google" id="ProtNLM"/>
    </source>
</evidence>
<dbReference type="GeneID" id="66129671"/>
<evidence type="ECO:0000313" key="1">
    <source>
        <dbReference type="EMBL" id="BBL66990.1"/>
    </source>
</evidence>
<dbReference type="Proteomes" id="UP000824969">
    <property type="component" value="Chromosome"/>
</dbReference>
<reference evidence="1 2" key="1">
    <citation type="submission" date="2019-06" db="EMBL/GenBank/DDBJ databases">
        <title>Complete genome sequence of Methanoculleus chikugoensis strain MG62.</title>
        <authorList>
            <person name="Asakawa S."/>
            <person name="Dianou D."/>
        </authorList>
    </citation>
    <scope>NUCLEOTIDE SEQUENCE [LARGE SCALE GENOMIC DNA]</scope>
    <source>
        <strain evidence="1 2">MG62</strain>
    </source>
</reference>
<protein>
    <recommendedName>
        <fullName evidence="3">HEAT repeat domain-containing protein</fullName>
    </recommendedName>
</protein>
<accession>A0ABM7H2D0</accession>
<evidence type="ECO:0000313" key="2">
    <source>
        <dbReference type="Proteomes" id="UP000824969"/>
    </source>
</evidence>
<name>A0ABM7H2D0_9EURY</name>
<dbReference type="PANTHER" id="PTHR12697:SF5">
    <property type="entry name" value="DEOXYHYPUSINE HYDROXYLASE"/>
    <property type="match status" value="1"/>
</dbReference>
<dbReference type="Pfam" id="PF13646">
    <property type="entry name" value="HEAT_2"/>
    <property type="match status" value="1"/>
</dbReference>
<dbReference type="RefSeq" id="WP_244987746.1">
    <property type="nucleotide sequence ID" value="NZ_AP019781.1"/>
</dbReference>
<sequence length="105" mass="10828">MDVMDRTTALIGILRAGSSADRMTAAAELAALGPAALPPLLSALDDPDPRLRMWAAYTLGMIGDTGAVPALMEALEDADPAVAKWAAAALRRIRDAAGGCGCRFC</sequence>
<dbReference type="PANTHER" id="PTHR12697">
    <property type="entry name" value="PBS LYASE HEAT-LIKE PROTEIN"/>
    <property type="match status" value="1"/>
</dbReference>
<dbReference type="SMART" id="SM00567">
    <property type="entry name" value="EZ_HEAT"/>
    <property type="match status" value="2"/>
</dbReference>
<dbReference type="EMBL" id="AP019781">
    <property type="protein sequence ID" value="BBL66990.1"/>
    <property type="molecule type" value="Genomic_DNA"/>
</dbReference>
<keyword evidence="2" id="KW-1185">Reference proteome</keyword>
<gene>
    <name evidence="1" type="ORF">MchiMG62_01710</name>
</gene>